<feature type="region of interest" description="Disordered" evidence="1">
    <location>
        <begin position="299"/>
        <end position="323"/>
    </location>
</feature>
<feature type="signal peptide" evidence="2">
    <location>
        <begin position="1"/>
        <end position="23"/>
    </location>
</feature>
<dbReference type="Proteomes" id="UP000009027">
    <property type="component" value="Unassembled WGS sequence"/>
</dbReference>
<accession>F9WPG5</accession>
<organism evidence="3 4">
    <name type="scientific">Trypanosoma vivax (strain Y486)</name>
    <dbReference type="NCBI Taxonomy" id="1055687"/>
    <lineage>
        <taxon>Eukaryota</taxon>
        <taxon>Discoba</taxon>
        <taxon>Euglenozoa</taxon>
        <taxon>Kinetoplastea</taxon>
        <taxon>Metakinetoplastina</taxon>
        <taxon>Trypanosomatida</taxon>
        <taxon>Trypanosomatidae</taxon>
        <taxon>Trypanosoma</taxon>
        <taxon>Duttonella</taxon>
    </lineage>
</organism>
<feature type="compositionally biased region" description="Polar residues" evidence="1">
    <location>
        <begin position="396"/>
        <end position="414"/>
    </location>
</feature>
<evidence type="ECO:0000256" key="1">
    <source>
        <dbReference type="SAM" id="MobiDB-lite"/>
    </source>
</evidence>
<feature type="compositionally biased region" description="Polar residues" evidence="1">
    <location>
        <begin position="423"/>
        <end position="439"/>
    </location>
</feature>
<keyword evidence="2" id="KW-0732">Signal</keyword>
<protein>
    <submittedName>
        <fullName evidence="3">Uncharacterized protein</fullName>
    </submittedName>
</protein>
<keyword evidence="4" id="KW-1185">Reference proteome</keyword>
<dbReference type="EMBL" id="CAEX01003419">
    <property type="protein sequence ID" value="CCD19442.1"/>
    <property type="molecule type" value="Genomic_DNA"/>
</dbReference>
<evidence type="ECO:0000313" key="4">
    <source>
        <dbReference type="Proteomes" id="UP000009027"/>
    </source>
</evidence>
<name>F9WPG5_TRYVY</name>
<sequence>MRGLCLPLLACACALLSLREALATNYAVSSENAKLVCGFSQALKDSAKGLTTAAVSVLERTAEASAEAAILRGRLAAMLRQAQGHGGEVGGAARETVKEARAQLQAHLAIAEHRIKTAGQDAKEAAQKANTYSMRAARLAGHMDGMIAMLATWYGGKSPATRNAMCIATTPTKVQMWTGRLQGTTTRNSAGSLSGCLKALRNVETHEEVVKGMTRTKPELIMKAVTDKGQKVKALVDQVQDNKGISADSSADATCPLLSASTKVTGNVLWNGAANNTYVKLGGLWALRGGSNNIAIELDTREPKDEEDTEVPQDETTSKIENAAQHPLVAAAISTGTQAEDSINSAEAALADAHKQLAQNITLTGKGIEGQRTLGQWVTWLEGTQSEKDAKRATQPRESTAARTSAQGSNGSAQKETEEQGDTLAQDSATGSANTGSNRDQAKTRTHASTTLSALAIALAAQRGHA</sequence>
<feature type="chain" id="PRO_5003395244" evidence="2">
    <location>
        <begin position="24"/>
        <end position="466"/>
    </location>
</feature>
<evidence type="ECO:0000313" key="3">
    <source>
        <dbReference type="EMBL" id="CCD19442.1"/>
    </source>
</evidence>
<dbReference type="VEuPathDB" id="TriTrypDB:TvY486_0021440"/>
<proteinExistence type="predicted"/>
<gene>
    <name evidence="3" type="ORF">TvY486_0021440</name>
</gene>
<feature type="region of interest" description="Disordered" evidence="1">
    <location>
        <begin position="385"/>
        <end position="448"/>
    </location>
</feature>
<dbReference type="AlphaFoldDB" id="F9WPG5"/>
<evidence type="ECO:0000256" key="2">
    <source>
        <dbReference type="SAM" id="SignalP"/>
    </source>
</evidence>
<reference evidence="3 4" key="1">
    <citation type="journal article" date="2012" name="Proc. Natl. Acad. Sci. U.S.A.">
        <title>Antigenic diversity is generated by distinct evolutionary mechanisms in African trypanosome species.</title>
        <authorList>
            <person name="Jackson A.P."/>
            <person name="Berry A."/>
            <person name="Aslett M."/>
            <person name="Allison H.C."/>
            <person name="Burton P."/>
            <person name="Vavrova-Anderson J."/>
            <person name="Brown R."/>
            <person name="Browne H."/>
            <person name="Corton N."/>
            <person name="Hauser H."/>
            <person name="Gamble J."/>
            <person name="Gilderthorp R."/>
            <person name="Marcello L."/>
            <person name="McQuillan J."/>
            <person name="Otto T.D."/>
            <person name="Quail M.A."/>
            <person name="Sanders M.J."/>
            <person name="van Tonder A."/>
            <person name="Ginger M.L."/>
            <person name="Field M.C."/>
            <person name="Barry J.D."/>
            <person name="Hertz-Fowler C."/>
            <person name="Berriman M."/>
        </authorList>
    </citation>
    <scope>NUCLEOTIDE SEQUENCE</scope>
    <source>
        <strain evidence="3 4">Y486</strain>
    </source>
</reference>